<proteinExistence type="predicted"/>
<accession>A0ABU1BRI4</accession>
<keyword evidence="3" id="KW-1185">Reference proteome</keyword>
<evidence type="ECO:0000313" key="3">
    <source>
        <dbReference type="Proteomes" id="UP001225596"/>
    </source>
</evidence>
<name>A0ABU1BRI4_9BURK</name>
<keyword evidence="1" id="KW-1133">Transmembrane helix</keyword>
<keyword evidence="1" id="KW-0472">Membrane</keyword>
<evidence type="ECO:0000256" key="1">
    <source>
        <dbReference type="SAM" id="Phobius"/>
    </source>
</evidence>
<dbReference type="Pfam" id="PF19447">
    <property type="entry name" value="DUF5985"/>
    <property type="match status" value="1"/>
</dbReference>
<dbReference type="RefSeq" id="WP_338437565.1">
    <property type="nucleotide sequence ID" value="NZ_JAUYVH010000011.1"/>
</dbReference>
<dbReference type="EMBL" id="JAUYVH010000011">
    <property type="protein sequence ID" value="MDQ9171626.1"/>
    <property type="molecule type" value="Genomic_DNA"/>
</dbReference>
<comment type="caution">
    <text evidence="2">The sequence shown here is derived from an EMBL/GenBank/DDBJ whole genome shotgun (WGS) entry which is preliminary data.</text>
</comment>
<sequence>MGSIIYMLCALTALTCTVLLFRSYKRNRTRLLFWSGLCFAGLFLNNIFLLLDKIIFPVIDFSAWRYVTALVALLPLLYGLIWEDE</sequence>
<organism evidence="2 3">
    <name type="scientific">Keguizhuia sedimenti</name>
    <dbReference type="NCBI Taxonomy" id="3064264"/>
    <lineage>
        <taxon>Bacteria</taxon>
        <taxon>Pseudomonadati</taxon>
        <taxon>Pseudomonadota</taxon>
        <taxon>Betaproteobacteria</taxon>
        <taxon>Burkholderiales</taxon>
        <taxon>Oxalobacteraceae</taxon>
        <taxon>Keguizhuia</taxon>
    </lineage>
</organism>
<reference evidence="2 3" key="1">
    <citation type="submission" date="2023-08" db="EMBL/GenBank/DDBJ databases">
        <title>Oxalobacteraceae gen .nov., isolated from river sludge outside the plant.</title>
        <authorList>
            <person name="Zhao S.Y."/>
        </authorList>
    </citation>
    <scope>NUCLEOTIDE SEQUENCE [LARGE SCALE GENOMIC DNA]</scope>
    <source>
        <strain evidence="2 3">R-40</strain>
    </source>
</reference>
<feature type="transmembrane region" description="Helical" evidence="1">
    <location>
        <begin position="63"/>
        <end position="82"/>
    </location>
</feature>
<gene>
    <name evidence="2" type="ORF">Q8A64_14520</name>
</gene>
<evidence type="ECO:0000313" key="2">
    <source>
        <dbReference type="EMBL" id="MDQ9171626.1"/>
    </source>
</evidence>
<protein>
    <submittedName>
        <fullName evidence="2">DUF5985 family protein</fullName>
    </submittedName>
</protein>
<keyword evidence="1" id="KW-0812">Transmembrane</keyword>
<dbReference type="InterPro" id="IPR046027">
    <property type="entry name" value="DUF5985"/>
</dbReference>
<dbReference type="Proteomes" id="UP001225596">
    <property type="component" value="Unassembled WGS sequence"/>
</dbReference>
<feature type="transmembrane region" description="Helical" evidence="1">
    <location>
        <begin position="31"/>
        <end position="51"/>
    </location>
</feature>